<name>A0A4V6AYC5_STRGB</name>
<proteinExistence type="predicted"/>
<protein>
    <submittedName>
        <fullName evidence="1">Uncharacterized protein</fullName>
    </submittedName>
</protein>
<evidence type="ECO:0000313" key="1">
    <source>
        <dbReference type="EMBL" id="TKT11063.1"/>
    </source>
</evidence>
<accession>A0A4V6AYC5</accession>
<reference evidence="1 2" key="1">
    <citation type="submission" date="2019-04" db="EMBL/GenBank/DDBJ databases">
        <title>Streptomyces lasaliensis sp.nov., an Actinomycete isolated from soil which produces the polyether antibiotic lasalocid.</title>
        <authorList>
            <person name="Erwin G."/>
            <person name="Haber C."/>
        </authorList>
    </citation>
    <scope>NUCLEOTIDE SEQUENCE [LARGE SCALE GENOMIC DNA]</scope>
    <source>
        <strain evidence="1 2">DSM 40089</strain>
    </source>
</reference>
<comment type="caution">
    <text evidence="1">The sequence shown here is derived from an EMBL/GenBank/DDBJ whole genome shotgun (WGS) entry which is preliminary data.</text>
</comment>
<organism evidence="1 2">
    <name type="scientific">Streptomyces galbus</name>
    <dbReference type="NCBI Taxonomy" id="33898"/>
    <lineage>
        <taxon>Bacteria</taxon>
        <taxon>Bacillati</taxon>
        <taxon>Actinomycetota</taxon>
        <taxon>Actinomycetes</taxon>
        <taxon>Kitasatosporales</taxon>
        <taxon>Streptomycetaceae</taxon>
        <taxon>Streptomyces</taxon>
    </lineage>
</organism>
<dbReference type="EMBL" id="SZPR01000004">
    <property type="protein sequence ID" value="TKT11063.1"/>
    <property type="molecule type" value="Genomic_DNA"/>
</dbReference>
<sequence>MILAGRWHLVRTLADIAAQQGITVPTLLSSRRLQAEGFPAPLSAGRTRLYDGEQVDAYSPDAPSRRCPRLTTTRTCWTVRRLPH</sequence>
<dbReference type="Proteomes" id="UP000308632">
    <property type="component" value="Unassembled WGS sequence"/>
</dbReference>
<gene>
    <name evidence="1" type="ORF">E4U92_02740</name>
</gene>
<dbReference type="RefSeq" id="WP_137298622.1">
    <property type="nucleotide sequence ID" value="NZ_BMVD01000002.1"/>
</dbReference>
<dbReference type="AlphaFoldDB" id="A0A4V6AYC5"/>
<evidence type="ECO:0000313" key="2">
    <source>
        <dbReference type="Proteomes" id="UP000308632"/>
    </source>
</evidence>